<accession>A0AAU7C6M2</accession>
<dbReference type="InterPro" id="IPR011706">
    <property type="entry name" value="Cu-oxidase_C"/>
</dbReference>
<sequence>MAIREHRDVTVRYGRSEGHRPSSRPGRVRSARGAAPSCEALETRQNLSAFAEPVMLSSAGGVLDVTLRAHRSSQLIEVANPADLTAPGVPTLVDGFDTYAWTLTQGTSDNGQVNGDGYNGPTLRVNPGDLLRIRVANDLGDQPTNLHTHGLIISPAGNTDNVLLSIPPGESSLQEYRIPLDQEPGINWYHPHRHEFAADQVYRGLAGFLVVGAANNDIDQVSGLPQRLMMVQAQSIEADSATGRPTLAPLSVVMSPTFQVTINGRYMPEIAMQAETELWYGLQLDVRDLMRTFIPPAGQPSSEWDFNGNAVDPDKPANLETFYVAQDGSAFPKTVAKQRVALAPGKRVSEVISAPPAGEERLLVAAVVQPTALEVTRYQAIARMTGFGAGGDPQDWVNRTLTSPSMQYEDLSKEKVDVHRTFTFSTDPVTGQFVIDGKAWPGSPIAQPRVGQVEEWTIVNTDPYPHPIHLHMQHFQAQDTAGRPGYVTPPHLFDQDVWYMDPNSISVFRIKFEATLGNSVFHCHNFFHEDAGMMAHLNVIPAEPILIAAEGPSGGRAAVYAMGDDDALPSTPTRILTPFGRRYRGGMTTATGDTNFDGVPDAIFASGRGGRVVVLDGASNFATVLRDFHPFGRKFRHRLNVAAGDLNGDGRADVIVTGAGGTAPVVRAYSGATGNLLAEFLAFDEQFRGGVSLAAADVDGSGRNRIVTGRADGQPEVRVWGWDLFVPNNEPARSASLLGPPRLVADFLAGPPGARGGIAVATTTFAGAAGGFARIATVGLRGTPQVDVWMLDPAGHGQGHAASTPAPASHSHALPAEHATAESAAQKLTSFAPYGRRRLGTGPSLASVNTTTGSLLAVAPRGQRNADVRVFQAVGATTDAVLSASLRPPTRRGGFSLGGS</sequence>
<dbReference type="InterPro" id="IPR028994">
    <property type="entry name" value="Integrin_alpha_N"/>
</dbReference>
<reference evidence="7" key="1">
    <citation type="submission" date="2024-05" db="EMBL/GenBank/DDBJ databases">
        <title>Planctomycetes of the genus Singulisphaera possess chitinolytic capabilities.</title>
        <authorList>
            <person name="Ivanova A."/>
        </authorList>
    </citation>
    <scope>NUCLEOTIDE SEQUENCE</scope>
    <source>
        <strain evidence="7">Ch08T</strain>
    </source>
</reference>
<dbReference type="EMBL" id="CP155447">
    <property type="protein sequence ID" value="XBH00785.1"/>
    <property type="molecule type" value="Genomic_DNA"/>
</dbReference>
<dbReference type="InterPro" id="IPR013517">
    <property type="entry name" value="FG-GAP"/>
</dbReference>
<dbReference type="Pfam" id="PF07731">
    <property type="entry name" value="Cu-oxidase_2"/>
    <property type="match status" value="1"/>
</dbReference>
<dbReference type="AlphaFoldDB" id="A0AAU7C6M2"/>
<keyword evidence="1" id="KW-0479">Metal-binding</keyword>
<evidence type="ECO:0000256" key="3">
    <source>
        <dbReference type="ARBA" id="ARBA00023002"/>
    </source>
</evidence>
<evidence type="ECO:0000256" key="1">
    <source>
        <dbReference type="ARBA" id="ARBA00022723"/>
    </source>
</evidence>
<protein>
    <submittedName>
        <fullName evidence="7">Multicopper oxidase domain-containing protein</fullName>
    </submittedName>
</protein>
<gene>
    <name evidence="7" type="ORF">V5E97_20745</name>
</gene>
<dbReference type="PANTHER" id="PTHR11709:SF2">
    <property type="entry name" value="MULTICOPPER OXIDASE LPR1"/>
    <property type="match status" value="1"/>
</dbReference>
<feature type="compositionally biased region" description="Basic and acidic residues" evidence="4">
    <location>
        <begin position="1"/>
        <end position="20"/>
    </location>
</feature>
<feature type="region of interest" description="Disordered" evidence="4">
    <location>
        <begin position="1"/>
        <end position="35"/>
    </location>
</feature>
<dbReference type="InterPro" id="IPR011707">
    <property type="entry name" value="Cu-oxidase-like_N"/>
</dbReference>
<evidence type="ECO:0000256" key="2">
    <source>
        <dbReference type="ARBA" id="ARBA00022729"/>
    </source>
</evidence>
<proteinExistence type="predicted"/>
<dbReference type="PANTHER" id="PTHR11709">
    <property type="entry name" value="MULTI-COPPER OXIDASE"/>
    <property type="match status" value="1"/>
</dbReference>
<feature type="domain" description="Plastocyanin-like" evidence="5">
    <location>
        <begin position="430"/>
        <end position="541"/>
    </location>
</feature>
<dbReference type="InterPro" id="IPR002355">
    <property type="entry name" value="Cu_oxidase_Cu_BS"/>
</dbReference>
<dbReference type="Pfam" id="PF07732">
    <property type="entry name" value="Cu-oxidase_3"/>
    <property type="match status" value="1"/>
</dbReference>
<keyword evidence="2" id="KW-0732">Signal</keyword>
<dbReference type="RefSeq" id="WP_406693459.1">
    <property type="nucleotide sequence ID" value="NZ_CP155447.1"/>
</dbReference>
<dbReference type="Pfam" id="PF13517">
    <property type="entry name" value="FG-GAP_3"/>
    <property type="match status" value="1"/>
</dbReference>
<evidence type="ECO:0000313" key="7">
    <source>
        <dbReference type="EMBL" id="XBH00785.1"/>
    </source>
</evidence>
<evidence type="ECO:0000259" key="5">
    <source>
        <dbReference type="Pfam" id="PF07731"/>
    </source>
</evidence>
<dbReference type="GO" id="GO:0005507">
    <property type="term" value="F:copper ion binding"/>
    <property type="evidence" value="ECO:0007669"/>
    <property type="project" value="InterPro"/>
</dbReference>
<evidence type="ECO:0000256" key="4">
    <source>
        <dbReference type="SAM" id="MobiDB-lite"/>
    </source>
</evidence>
<keyword evidence="3" id="KW-0560">Oxidoreductase</keyword>
<name>A0AAU7C6M2_9BACT</name>
<dbReference type="CDD" id="cd13853">
    <property type="entry name" value="CuRO_1_Tth-MCO_like"/>
    <property type="match status" value="1"/>
</dbReference>
<dbReference type="PROSITE" id="PS00080">
    <property type="entry name" value="MULTICOPPER_OXIDASE2"/>
    <property type="match status" value="1"/>
</dbReference>
<dbReference type="GO" id="GO:0016491">
    <property type="term" value="F:oxidoreductase activity"/>
    <property type="evidence" value="ECO:0007669"/>
    <property type="project" value="UniProtKB-KW"/>
</dbReference>
<dbReference type="Gene3D" id="2.60.40.420">
    <property type="entry name" value="Cupredoxins - blue copper proteins"/>
    <property type="match status" value="2"/>
</dbReference>
<feature type="domain" description="Plastocyanin-like" evidence="6">
    <location>
        <begin position="103"/>
        <end position="213"/>
    </location>
</feature>
<dbReference type="SUPFAM" id="SSF69318">
    <property type="entry name" value="Integrin alpha N-terminal domain"/>
    <property type="match status" value="1"/>
</dbReference>
<dbReference type="SUPFAM" id="SSF49503">
    <property type="entry name" value="Cupredoxins"/>
    <property type="match status" value="2"/>
</dbReference>
<dbReference type="Gene3D" id="2.130.10.130">
    <property type="entry name" value="Integrin alpha, N-terminal"/>
    <property type="match status" value="1"/>
</dbReference>
<evidence type="ECO:0000259" key="6">
    <source>
        <dbReference type="Pfam" id="PF07732"/>
    </source>
</evidence>
<dbReference type="InterPro" id="IPR008972">
    <property type="entry name" value="Cupredoxin"/>
</dbReference>
<dbReference type="InterPro" id="IPR045087">
    <property type="entry name" value="Cu-oxidase_fam"/>
</dbReference>
<organism evidence="7">
    <name type="scientific">Singulisphaera sp. Ch08</name>
    <dbReference type="NCBI Taxonomy" id="3120278"/>
    <lineage>
        <taxon>Bacteria</taxon>
        <taxon>Pseudomonadati</taxon>
        <taxon>Planctomycetota</taxon>
        <taxon>Planctomycetia</taxon>
        <taxon>Isosphaerales</taxon>
        <taxon>Isosphaeraceae</taxon>
        <taxon>Singulisphaera</taxon>
    </lineage>
</organism>